<evidence type="ECO:0000259" key="4">
    <source>
        <dbReference type="PROSITE" id="PS51272"/>
    </source>
</evidence>
<feature type="domain" description="Fibronectin type-III" evidence="3">
    <location>
        <begin position="1200"/>
        <end position="1287"/>
    </location>
</feature>
<dbReference type="InterPro" id="IPR003961">
    <property type="entry name" value="FN3_dom"/>
</dbReference>
<feature type="domain" description="Fibronectin type-III" evidence="3">
    <location>
        <begin position="608"/>
        <end position="696"/>
    </location>
</feature>
<dbReference type="PROSITE" id="PS50853">
    <property type="entry name" value="FN3"/>
    <property type="match status" value="7"/>
</dbReference>
<keyword evidence="6" id="KW-1185">Reference proteome</keyword>
<feature type="domain" description="Fibronectin type-III" evidence="3">
    <location>
        <begin position="698"/>
        <end position="784"/>
    </location>
</feature>
<feature type="domain" description="SLH" evidence="4">
    <location>
        <begin position="1553"/>
        <end position="1613"/>
    </location>
</feature>
<dbReference type="Proteomes" id="UP000577724">
    <property type="component" value="Unassembled WGS sequence"/>
</dbReference>
<feature type="domain" description="Fibronectin type-III" evidence="3">
    <location>
        <begin position="1035"/>
        <end position="1117"/>
    </location>
</feature>
<name>A0ABX2MGV6_9BACL</name>
<accession>A0ABX2MGV6</accession>
<feature type="compositionally biased region" description="Polar residues" evidence="2">
    <location>
        <begin position="1482"/>
        <end position="1491"/>
    </location>
</feature>
<evidence type="ECO:0000256" key="2">
    <source>
        <dbReference type="SAM" id="MobiDB-lite"/>
    </source>
</evidence>
<evidence type="ECO:0000313" key="5">
    <source>
        <dbReference type="EMBL" id="NUU52964.1"/>
    </source>
</evidence>
<dbReference type="Pfam" id="PF00041">
    <property type="entry name" value="fn3"/>
    <property type="match status" value="1"/>
</dbReference>
<dbReference type="GeneID" id="97135681"/>
<dbReference type="InterPro" id="IPR036116">
    <property type="entry name" value="FN3_sf"/>
</dbReference>
<dbReference type="PANTHER" id="PTHR46708:SF2">
    <property type="entry name" value="FIBRONECTIN TYPE-III DOMAIN-CONTAINING PROTEIN"/>
    <property type="match status" value="1"/>
</dbReference>
<organism evidence="5 6">
    <name type="scientific">Paenibacillus taichungensis</name>
    <dbReference type="NCBI Taxonomy" id="484184"/>
    <lineage>
        <taxon>Bacteria</taxon>
        <taxon>Bacillati</taxon>
        <taxon>Bacillota</taxon>
        <taxon>Bacilli</taxon>
        <taxon>Bacillales</taxon>
        <taxon>Paenibacillaceae</taxon>
        <taxon>Paenibacillus</taxon>
    </lineage>
</organism>
<evidence type="ECO:0008006" key="7">
    <source>
        <dbReference type="Google" id="ProtNLM"/>
    </source>
</evidence>
<dbReference type="RefSeq" id="WP_175380775.1">
    <property type="nucleotide sequence ID" value="NZ_CBCRYD010000020.1"/>
</dbReference>
<sequence length="1672" mass="180623">MSITGTVSDPDNDNVVVSASLNGVQKTITVTGTASAKTWSLTWSGSQIAEGSYTNIAVKATDPNGGVSNSNYTGQILIDKTAPTIPSVSLSETGWSKTPVTVTITPGTDKAGGSGVKGTDYRLNNGSWGNWQEYKGTPFLIDQEGQTTIEAKTTDKANNTGDTASVVVKIDRMGPSKPGVTVTPSGDWTKETVSVVLTPGADAGVGTEKTQYKLNNGSWVDYKGTIVLQDEGTYELSAVSIDKLGNVGTELQQTIRIDKTLPGRPDVQLSDDSWTNKNVTLTASHGIDTGSGPDYSEFSRDGQTWTKYLAPAVIQDSGEWTYQVRTVDKAGNIGEPTQVIAKIDKQAPGKPELNITSDKPTQDPVGITLIDGHDELSGVSYSQVKIGNGNWELYKGTFEMDSEGITDLWGRTIDNAGNVSSEAHAQVFIDRTAPTPPIHTVTDTSWSNQDVSFELGGSQDATDVTYEYKIGSGSYLTGDRGTLTDSGEYVITARAIDAVGLKSSEIEFTIMIDKELPEVVLSPNGLNWSKQGKDVQITPTDRLSGVAAPTYYEISQSASPSGSWQTLPSNGMVSVDEGEGTWYVHTKVIDHAGNVGTHTSNPFQLQEIPDVPELTANALSASEVRLQWNLPNNRYTDGYSYTIKNLNTGKETTLVYPTNEYIDQQLVGGENYTYQVTVNNHVGASEARAEVQTYPDSPIVNIKPVFRTPDSMNVTIEPVQSATEYRLVLTDHQGQVRHDSVASATQQSLTGLEPGSLYTLQVWAMNATGASVATSTGFLTLPSTPIGFTSVEIKENSITTEWQSVTTATYYDLYRGEELLFQGSDQDLSYADLGLTAGTNYTYSISAGNDTGEGELSNPLEVLTLPAQMNSLKLSNYSTMGFLAQWQSVQSAHSYQLQVTDPNGLQVMEYNGADLQHEVTGLTAGTEYTVSLVAINHTGQGKAQELRSFTLPEQVDSVEVTSIEETQADVLISNVTGATVYKIVLNDGTEYVTTDLIYTMTQLKGSTTYTGTVVAGNNSGFGAPFSFGFTTKPSRPSGLQIQKVGERELVLGWTADSTAERYWVTDDQGNLVEVTTPSLRISDLQPGTEYRFAVAAENASGSGKASEIVWSTKTEAPELIQVDADYTEATLTWTDPPGAIRYVLKDEANGYVYYNGSQSAAQLTQLQVGHAYNLTLYAVNKTGDLSSGVPVQLVTKAQLSEANAKITEVKSGSVTIELKTVGQEVLKYVIERDGQEVAKVDIGSGEVIYMDKNLQPGTAYKYEIKPVNQGGEGRGIELTATTATGPVSLKDLEIVTGTDSAEIRFPEVENAQEYVVIDEQGTELWRGDKLPIRIDGLQPGTSYPVQIVVENSDGIPSESVRVELWTLPPAPSNITATSTTQTVTLDFKQVDTKGYTHLVIYRNGKEVGRIKAGQTRFIETGLVPATSYEYKIKAMNPGGLSLEGTTVLAWTQAEPTASNPNPPSKTEETKEEGNEIKPEDNTIPSNTNSNTGIFKDISTNFAKKEIESLAKDGIIKGITFEMFAPDKQITRMEFAALIVRTLAVSPDESITLTFKDVNDAAWYAPELNAAIVNGIAKGFSALEFRPVALVNREQAAKMLINVLLSEGAKPEASVQQFNDESDIAVWAAQDVKMAMEEQLVKGYPDNTFRPKKGLTRAEAATLIYRLRELSQK</sequence>
<evidence type="ECO:0000313" key="6">
    <source>
        <dbReference type="Proteomes" id="UP000577724"/>
    </source>
</evidence>
<dbReference type="SUPFAM" id="SSF49265">
    <property type="entry name" value="Fibronectin type III"/>
    <property type="match status" value="6"/>
</dbReference>
<gene>
    <name evidence="5" type="ORF">HP548_02495</name>
</gene>
<proteinExistence type="predicted"/>
<dbReference type="Pfam" id="PF00395">
    <property type="entry name" value="SLH"/>
    <property type="match status" value="3"/>
</dbReference>
<protein>
    <recommendedName>
        <fullName evidence="7">S-layer family protein</fullName>
    </recommendedName>
</protein>
<dbReference type="CDD" id="cd00063">
    <property type="entry name" value="FN3"/>
    <property type="match status" value="6"/>
</dbReference>
<keyword evidence="1" id="KW-0677">Repeat</keyword>
<dbReference type="PROSITE" id="PS51272">
    <property type="entry name" value="SLH"/>
    <property type="match status" value="3"/>
</dbReference>
<dbReference type="Gene3D" id="2.60.40.10">
    <property type="entry name" value="Immunoglobulins"/>
    <property type="match status" value="9"/>
</dbReference>
<dbReference type="EMBL" id="JABMCC010000089">
    <property type="protein sequence ID" value="NUU52964.1"/>
    <property type="molecule type" value="Genomic_DNA"/>
</dbReference>
<dbReference type="SMART" id="SM00060">
    <property type="entry name" value="FN3"/>
    <property type="match status" value="10"/>
</dbReference>
<feature type="domain" description="Fibronectin type-III" evidence="3">
    <location>
        <begin position="868"/>
        <end position="954"/>
    </location>
</feature>
<dbReference type="InterPro" id="IPR013783">
    <property type="entry name" value="Ig-like_fold"/>
</dbReference>
<dbReference type="PANTHER" id="PTHR46708">
    <property type="entry name" value="TENASCIN"/>
    <property type="match status" value="1"/>
</dbReference>
<dbReference type="InterPro" id="IPR050991">
    <property type="entry name" value="ECM_Regulatory_Proteins"/>
</dbReference>
<feature type="domain" description="SLH" evidence="4">
    <location>
        <begin position="1489"/>
        <end position="1552"/>
    </location>
</feature>
<feature type="compositionally biased region" description="Basic and acidic residues" evidence="2">
    <location>
        <begin position="1465"/>
        <end position="1480"/>
    </location>
</feature>
<dbReference type="InterPro" id="IPR001119">
    <property type="entry name" value="SLH_dom"/>
</dbReference>
<feature type="domain" description="SLH" evidence="4">
    <location>
        <begin position="1614"/>
        <end position="1672"/>
    </location>
</feature>
<feature type="domain" description="Fibronectin type-III" evidence="3">
    <location>
        <begin position="1368"/>
        <end position="1454"/>
    </location>
</feature>
<feature type="domain" description="Fibronectin type-III" evidence="3">
    <location>
        <begin position="785"/>
        <end position="867"/>
    </location>
</feature>
<evidence type="ECO:0000259" key="3">
    <source>
        <dbReference type="PROSITE" id="PS50853"/>
    </source>
</evidence>
<evidence type="ECO:0000256" key="1">
    <source>
        <dbReference type="ARBA" id="ARBA00022737"/>
    </source>
</evidence>
<comment type="caution">
    <text evidence="5">The sequence shown here is derived from an EMBL/GenBank/DDBJ whole genome shotgun (WGS) entry which is preliminary data.</text>
</comment>
<reference evidence="5 6" key="1">
    <citation type="submission" date="2020-05" db="EMBL/GenBank/DDBJ databases">
        <title>Genome Sequencing of Type Strains.</title>
        <authorList>
            <person name="Lemaire J.F."/>
            <person name="Inderbitzin P."/>
            <person name="Gregorio O.A."/>
            <person name="Collins S.B."/>
            <person name="Wespe N."/>
            <person name="Knight-Connoni V."/>
        </authorList>
    </citation>
    <scope>NUCLEOTIDE SEQUENCE [LARGE SCALE GENOMIC DNA]</scope>
    <source>
        <strain evidence="5 6">DSM 19942</strain>
    </source>
</reference>
<dbReference type="InterPro" id="IPR058094">
    <property type="entry name" value="Ig-like_OmpL47-like"/>
</dbReference>
<feature type="region of interest" description="Disordered" evidence="2">
    <location>
        <begin position="1454"/>
        <end position="1491"/>
    </location>
</feature>
<dbReference type="NCBIfam" id="NF047446">
    <property type="entry name" value="barrel_OmpL47"/>
    <property type="match status" value="4"/>
</dbReference>